<gene>
    <name evidence="1" type="ORF">GCM10009665_38610</name>
</gene>
<dbReference type="Proteomes" id="UP001500037">
    <property type="component" value="Unassembled WGS sequence"/>
</dbReference>
<comment type="caution">
    <text evidence="1">The sequence shown here is derived from an EMBL/GenBank/DDBJ whole genome shotgun (WGS) entry which is preliminary data.</text>
</comment>
<evidence type="ECO:0000313" key="1">
    <source>
        <dbReference type="EMBL" id="GAA1244083.1"/>
    </source>
</evidence>
<keyword evidence="2" id="KW-1185">Reference proteome</keyword>
<accession>A0ABP4GYQ6</accession>
<proteinExistence type="predicted"/>
<name>A0ABP4GYQ6_9ACTN</name>
<sequence>MSGSPVLHESDAVEILAYLVTAARTQLEEAAEYAPLRLLTAAGRLAALIEPAAGAALRPLLAEISRGFAETAVLAGDPDGYRERLDGLCRSVAEHLVTALDLDAATP</sequence>
<reference evidence="2" key="1">
    <citation type="journal article" date="2019" name="Int. J. Syst. Evol. Microbiol.">
        <title>The Global Catalogue of Microorganisms (GCM) 10K type strain sequencing project: providing services to taxonomists for standard genome sequencing and annotation.</title>
        <authorList>
            <consortium name="The Broad Institute Genomics Platform"/>
            <consortium name="The Broad Institute Genome Sequencing Center for Infectious Disease"/>
            <person name="Wu L."/>
            <person name="Ma J."/>
        </authorList>
    </citation>
    <scope>NUCLEOTIDE SEQUENCE [LARGE SCALE GENOMIC DNA]</scope>
    <source>
        <strain evidence="2">JCM 13004</strain>
    </source>
</reference>
<dbReference type="EMBL" id="BAAALF010000066">
    <property type="protein sequence ID" value="GAA1244083.1"/>
    <property type="molecule type" value="Genomic_DNA"/>
</dbReference>
<dbReference type="RefSeq" id="WP_344442985.1">
    <property type="nucleotide sequence ID" value="NZ_BAAALF010000066.1"/>
</dbReference>
<dbReference type="Pfam" id="PF19585">
    <property type="entry name" value="DUF6092"/>
    <property type="match status" value="1"/>
</dbReference>
<protein>
    <submittedName>
        <fullName evidence="1">Uncharacterized protein</fullName>
    </submittedName>
</protein>
<dbReference type="InterPro" id="IPR046074">
    <property type="entry name" value="DUF6092"/>
</dbReference>
<evidence type="ECO:0000313" key="2">
    <source>
        <dbReference type="Proteomes" id="UP001500037"/>
    </source>
</evidence>
<organism evidence="1 2">
    <name type="scientific">Kitasatospora nipponensis</name>
    <dbReference type="NCBI Taxonomy" id="258049"/>
    <lineage>
        <taxon>Bacteria</taxon>
        <taxon>Bacillati</taxon>
        <taxon>Actinomycetota</taxon>
        <taxon>Actinomycetes</taxon>
        <taxon>Kitasatosporales</taxon>
        <taxon>Streptomycetaceae</taxon>
        <taxon>Kitasatospora</taxon>
    </lineage>
</organism>